<accession>A0ABU0IRV9</accession>
<dbReference type="InterPro" id="IPR047177">
    <property type="entry name" value="Pept_M20A"/>
</dbReference>
<reference evidence="8 9" key="1">
    <citation type="submission" date="2023-07" db="EMBL/GenBank/DDBJ databases">
        <title>Genomic Encyclopedia of Type Strains, Phase IV (KMG-IV): sequencing the most valuable type-strain genomes for metagenomic binning, comparative biology and taxonomic classification.</title>
        <authorList>
            <person name="Goeker M."/>
        </authorList>
    </citation>
    <scope>NUCLEOTIDE SEQUENCE [LARGE SCALE GENOMIC DNA]</scope>
    <source>
        <strain evidence="8 9">DSM 18695</strain>
    </source>
</reference>
<keyword evidence="9" id="KW-1185">Reference proteome</keyword>
<keyword evidence="2" id="KW-0645">Protease</keyword>
<comment type="caution">
    <text evidence="8">The sequence shown here is derived from an EMBL/GenBank/DDBJ whole genome shotgun (WGS) entry which is preliminary data.</text>
</comment>
<proteinExistence type="inferred from homology"/>
<dbReference type="Pfam" id="PF01546">
    <property type="entry name" value="Peptidase_M20"/>
    <property type="match status" value="1"/>
</dbReference>
<dbReference type="NCBIfam" id="NF006596">
    <property type="entry name" value="PRK09133.1"/>
    <property type="match status" value="1"/>
</dbReference>
<evidence type="ECO:0000313" key="8">
    <source>
        <dbReference type="EMBL" id="MDQ0464719.1"/>
    </source>
</evidence>
<evidence type="ECO:0000256" key="5">
    <source>
        <dbReference type="ARBA" id="ARBA00022833"/>
    </source>
</evidence>
<dbReference type="Gene3D" id="3.30.70.360">
    <property type="match status" value="1"/>
</dbReference>
<dbReference type="SUPFAM" id="SSF55031">
    <property type="entry name" value="Bacterial exopeptidase dimerisation domain"/>
    <property type="match status" value="1"/>
</dbReference>
<dbReference type="Proteomes" id="UP001228905">
    <property type="component" value="Unassembled WGS sequence"/>
</dbReference>
<keyword evidence="6" id="KW-0732">Signal</keyword>
<evidence type="ECO:0000256" key="1">
    <source>
        <dbReference type="ARBA" id="ARBA00006247"/>
    </source>
</evidence>
<evidence type="ECO:0000256" key="6">
    <source>
        <dbReference type="SAM" id="SignalP"/>
    </source>
</evidence>
<keyword evidence="4" id="KW-0378">Hydrolase</keyword>
<protein>
    <submittedName>
        <fullName evidence="8">Acetylornithine deacetylase/succinyl-diaminopimelate desuccinylase-like protein</fullName>
    </submittedName>
</protein>
<dbReference type="PANTHER" id="PTHR45962:SF1">
    <property type="entry name" value="N-FATTY-ACYL-AMINO ACID SYNTHASE_HYDROLASE PM20D1"/>
    <property type="match status" value="1"/>
</dbReference>
<gene>
    <name evidence="8" type="ORF">QO010_002503</name>
</gene>
<dbReference type="Gene3D" id="1.10.150.900">
    <property type="match status" value="1"/>
</dbReference>
<name>A0ABU0IRV9_9CAUL</name>
<evidence type="ECO:0000256" key="2">
    <source>
        <dbReference type="ARBA" id="ARBA00022670"/>
    </source>
</evidence>
<dbReference type="InterPro" id="IPR011650">
    <property type="entry name" value="Peptidase_M20_dimer"/>
</dbReference>
<dbReference type="EMBL" id="JAUSVS010000004">
    <property type="protein sequence ID" value="MDQ0464719.1"/>
    <property type="molecule type" value="Genomic_DNA"/>
</dbReference>
<dbReference type="PANTHER" id="PTHR45962">
    <property type="entry name" value="N-FATTY-ACYL-AMINO ACID SYNTHASE/HYDROLASE PM20D1"/>
    <property type="match status" value="1"/>
</dbReference>
<dbReference type="Pfam" id="PF07687">
    <property type="entry name" value="M20_dimer"/>
    <property type="match status" value="1"/>
</dbReference>
<evidence type="ECO:0000256" key="3">
    <source>
        <dbReference type="ARBA" id="ARBA00022723"/>
    </source>
</evidence>
<evidence type="ECO:0000313" key="9">
    <source>
        <dbReference type="Proteomes" id="UP001228905"/>
    </source>
</evidence>
<sequence length="471" mass="50461">MRAFFAAAAAGVLLVGSAAQAAKPPASPMPSPADQALARDMLAELIAINTVHPQGTRKAADAIVARLKAGGFQDSDIQVLAPKGQEAWANVVVRLKGKGKARPILYQGHIDVVEAKPEDWTLPPFQLTEKDGWFYGRGVLDMKGDDVAILLSLIRMKREGFVPDRDIIVALTADEEDGDANGLDFLLKQHRDVIDAEFAVNVDAGGGAYLKGRRIAYTMQTSEKTYVTFQLEVTNAGGHSSRPPKENAIYRLAAALGRLQGLEFPLKTTATTRGLFTAQAGREEGQRKADFLAVAQDAPDPAAAARLGEDPFWNAMLHTTCTPTLLAGGHAENALPQRATVAIQCRMMPGDTEAQTMAVIVKAVDDPKVVVTVINPAQNSAESPPTPALMKTVQGVVSGLWPGVVLNPVMETGATDGIYSRAAGIPTYGLSGMFSDLEDNRAHGRDERILVSAFYEDVEFSYRLMKALSRA</sequence>
<keyword evidence="5" id="KW-0862">Zinc</keyword>
<evidence type="ECO:0000259" key="7">
    <source>
        <dbReference type="Pfam" id="PF07687"/>
    </source>
</evidence>
<feature type="domain" description="Peptidase M20 dimerisation" evidence="7">
    <location>
        <begin position="222"/>
        <end position="368"/>
    </location>
</feature>
<dbReference type="InterPro" id="IPR002933">
    <property type="entry name" value="Peptidase_M20"/>
</dbReference>
<dbReference type="RefSeq" id="WP_307349581.1">
    <property type="nucleotide sequence ID" value="NZ_JAUSVS010000004.1"/>
</dbReference>
<feature type="chain" id="PRO_5046824424" evidence="6">
    <location>
        <begin position="22"/>
        <end position="471"/>
    </location>
</feature>
<dbReference type="InterPro" id="IPR036264">
    <property type="entry name" value="Bact_exopeptidase_dim_dom"/>
</dbReference>
<dbReference type="SUPFAM" id="SSF53187">
    <property type="entry name" value="Zn-dependent exopeptidases"/>
    <property type="match status" value="1"/>
</dbReference>
<evidence type="ECO:0000256" key="4">
    <source>
        <dbReference type="ARBA" id="ARBA00022801"/>
    </source>
</evidence>
<feature type="signal peptide" evidence="6">
    <location>
        <begin position="1"/>
        <end position="21"/>
    </location>
</feature>
<organism evidence="8 9">
    <name type="scientific">Caulobacter ginsengisoli</name>
    <dbReference type="NCBI Taxonomy" id="400775"/>
    <lineage>
        <taxon>Bacteria</taxon>
        <taxon>Pseudomonadati</taxon>
        <taxon>Pseudomonadota</taxon>
        <taxon>Alphaproteobacteria</taxon>
        <taxon>Caulobacterales</taxon>
        <taxon>Caulobacteraceae</taxon>
        <taxon>Caulobacter</taxon>
    </lineage>
</organism>
<comment type="similarity">
    <text evidence="1">Belongs to the peptidase M20A family.</text>
</comment>
<dbReference type="Gene3D" id="3.40.630.10">
    <property type="entry name" value="Zn peptidases"/>
    <property type="match status" value="1"/>
</dbReference>
<keyword evidence="3" id="KW-0479">Metal-binding</keyword>